<reference evidence="3 4" key="1">
    <citation type="submission" date="2023-11" db="EMBL/GenBank/DDBJ databases">
        <title>Novel species in genus Nocardioides.</title>
        <authorList>
            <person name="Zhou H."/>
        </authorList>
    </citation>
    <scope>NUCLEOTIDE SEQUENCE [LARGE SCALE GENOMIC DNA]</scope>
    <source>
        <strain evidence="3 4">S-58</strain>
    </source>
</reference>
<dbReference type="Proteomes" id="UP001291999">
    <property type="component" value="Unassembled WGS sequence"/>
</dbReference>
<proteinExistence type="predicted"/>
<evidence type="ECO:0000313" key="3">
    <source>
        <dbReference type="EMBL" id="MDZ5660609.1"/>
    </source>
</evidence>
<keyword evidence="2" id="KW-1133">Transmembrane helix</keyword>
<gene>
    <name evidence="3" type="ORF">SFC79_02435</name>
</gene>
<evidence type="ECO:0000313" key="4">
    <source>
        <dbReference type="Proteomes" id="UP001291999"/>
    </source>
</evidence>
<keyword evidence="4" id="KW-1185">Reference proteome</keyword>
<keyword evidence="2" id="KW-0812">Transmembrane</keyword>
<feature type="compositionally biased region" description="Basic and acidic residues" evidence="1">
    <location>
        <begin position="45"/>
        <end position="54"/>
    </location>
</feature>
<sequence>MSDDRNDETQPVRPEQAAPEPAPTDPPLGDGGGGRGFRERFRRLRSSDRGRRDRTFGLAALIASALAGIIVGGLGFAAVHAIGDDGGRDRGGWMQQREADDRGPGRGGMPGGPRGVPGQLPPTTPPEDEGSTS</sequence>
<feature type="compositionally biased region" description="Basic and acidic residues" evidence="1">
    <location>
        <begin position="82"/>
        <end position="104"/>
    </location>
</feature>
<feature type="compositionally biased region" description="Gly residues" evidence="1">
    <location>
        <begin position="105"/>
        <end position="115"/>
    </location>
</feature>
<dbReference type="EMBL" id="JAXQPW010000001">
    <property type="protein sequence ID" value="MDZ5660609.1"/>
    <property type="molecule type" value="Genomic_DNA"/>
</dbReference>
<name>A0ABU5K809_9ACTN</name>
<feature type="transmembrane region" description="Helical" evidence="2">
    <location>
        <begin position="55"/>
        <end position="82"/>
    </location>
</feature>
<feature type="region of interest" description="Disordered" evidence="1">
    <location>
        <begin position="1"/>
        <end position="54"/>
    </location>
</feature>
<protein>
    <submittedName>
        <fullName evidence="3">Uncharacterized protein</fullName>
    </submittedName>
</protein>
<comment type="caution">
    <text evidence="3">The sequence shown here is derived from an EMBL/GenBank/DDBJ whole genome shotgun (WGS) entry which is preliminary data.</text>
</comment>
<dbReference type="RefSeq" id="WP_322423079.1">
    <property type="nucleotide sequence ID" value="NZ_JAXQPW010000001.1"/>
</dbReference>
<evidence type="ECO:0000256" key="1">
    <source>
        <dbReference type="SAM" id="MobiDB-lite"/>
    </source>
</evidence>
<feature type="region of interest" description="Disordered" evidence="1">
    <location>
        <begin position="80"/>
        <end position="133"/>
    </location>
</feature>
<keyword evidence="2" id="KW-0472">Membrane</keyword>
<organism evidence="3 4">
    <name type="scientific">Nocardioides renjunii</name>
    <dbReference type="NCBI Taxonomy" id="3095075"/>
    <lineage>
        <taxon>Bacteria</taxon>
        <taxon>Bacillati</taxon>
        <taxon>Actinomycetota</taxon>
        <taxon>Actinomycetes</taxon>
        <taxon>Propionibacteriales</taxon>
        <taxon>Nocardioidaceae</taxon>
        <taxon>Nocardioides</taxon>
    </lineage>
</organism>
<accession>A0ABU5K809</accession>
<evidence type="ECO:0000256" key="2">
    <source>
        <dbReference type="SAM" id="Phobius"/>
    </source>
</evidence>